<dbReference type="Pfam" id="PF10109">
    <property type="entry name" value="Phage_TAC_7"/>
    <property type="match status" value="1"/>
</dbReference>
<reference evidence="1 2" key="1">
    <citation type="submission" date="2018-08" db="EMBL/GenBank/DDBJ databases">
        <title>Complete genome sequence of type strain Thalassospira indica MCCC 1A01103T, isolated from isolated from deep seawater of the Indian Ocean.</title>
        <authorList>
            <person name="Liu Y."/>
        </authorList>
    </citation>
    <scope>NUCLEOTIDE SEQUENCE [LARGE SCALE GENOMIC DNA]</scope>
    <source>
        <strain evidence="1 2">PB8BT</strain>
    </source>
</reference>
<sequence length="104" mass="11273">MTKKTDDIAAATNGAVNASFDHTFVKPLPYGSEKTLDKTTIRRPLGGDLRGVKLIQLSELDANVLFGLLPRITSPALTEAHVQMMDPRDSVAIMQGLAENFFTA</sequence>
<keyword evidence="2" id="KW-1185">Reference proteome</keyword>
<name>A0ABN5NIJ4_9PROT</name>
<proteinExistence type="predicted"/>
<organism evidence="1 2">
    <name type="scientific">Thalassospira indica</name>
    <dbReference type="NCBI Taxonomy" id="1891279"/>
    <lineage>
        <taxon>Bacteria</taxon>
        <taxon>Pseudomonadati</taxon>
        <taxon>Pseudomonadota</taxon>
        <taxon>Alphaproteobacteria</taxon>
        <taxon>Rhodospirillales</taxon>
        <taxon>Thalassospiraceae</taxon>
        <taxon>Thalassospira</taxon>
    </lineage>
</organism>
<accession>A0ABN5NIJ4</accession>
<dbReference type="RefSeq" id="WP_082923317.1">
    <property type="nucleotide sequence ID" value="NZ_CP031555.1"/>
</dbReference>
<dbReference type="EMBL" id="CP031555">
    <property type="protein sequence ID" value="AXO13763.1"/>
    <property type="molecule type" value="Genomic_DNA"/>
</dbReference>
<dbReference type="Proteomes" id="UP000256971">
    <property type="component" value="Chromosome"/>
</dbReference>
<protein>
    <submittedName>
        <fullName evidence="1">Phage tail assembly protein</fullName>
    </submittedName>
</protein>
<gene>
    <name evidence="1" type="ORF">DY252_05655</name>
</gene>
<evidence type="ECO:0000313" key="2">
    <source>
        <dbReference type="Proteomes" id="UP000256971"/>
    </source>
</evidence>
<dbReference type="InterPro" id="IPR019289">
    <property type="entry name" value="Phage_tail_E/E"/>
</dbReference>
<evidence type="ECO:0000313" key="1">
    <source>
        <dbReference type="EMBL" id="AXO13763.1"/>
    </source>
</evidence>